<gene>
    <name evidence="3" type="ORF">BV898_03491</name>
</gene>
<dbReference type="AlphaFoldDB" id="A0A1W0X560"/>
<sequence>MTAVKEHEDQEEQPATTGVKHQHNTSHSSASGRDVQTACTSSAPINAAPTTTETYTEHREVSGFTGISSSSFFVVSVAVASSNTEAVRIEAEDPGVCDQIETVVEDATLHIRFVPDHEIHINGTVSVHVDAIAVSRLEAGGTSTIRVVQPLEEPKLRIVTSGAGKVFLQATTDALDVESNGSSAVSVSGTATASSIAVSDGAVFLGEGLVSEATVVSVAGVAKAAVQVTRSLTGRAQAAGQVLVYGAAPAFLDVKTSDVAKVVSA</sequence>
<dbReference type="EMBL" id="MTYJ01000016">
    <property type="protein sequence ID" value="OQV22666.1"/>
    <property type="molecule type" value="Genomic_DNA"/>
</dbReference>
<name>A0A1W0X560_HYPEX</name>
<feature type="domain" description="Putative auto-transporter adhesin head GIN" evidence="2">
    <location>
        <begin position="64"/>
        <end position="247"/>
    </location>
</feature>
<organism evidence="3 4">
    <name type="scientific">Hypsibius exemplaris</name>
    <name type="common">Freshwater tardigrade</name>
    <dbReference type="NCBI Taxonomy" id="2072580"/>
    <lineage>
        <taxon>Eukaryota</taxon>
        <taxon>Metazoa</taxon>
        <taxon>Ecdysozoa</taxon>
        <taxon>Tardigrada</taxon>
        <taxon>Eutardigrada</taxon>
        <taxon>Parachela</taxon>
        <taxon>Hypsibioidea</taxon>
        <taxon>Hypsibiidae</taxon>
        <taxon>Hypsibius</taxon>
    </lineage>
</organism>
<keyword evidence="4" id="KW-1185">Reference proteome</keyword>
<feature type="compositionally biased region" description="Polar residues" evidence="1">
    <location>
        <begin position="37"/>
        <end position="54"/>
    </location>
</feature>
<reference evidence="4" key="1">
    <citation type="submission" date="2017-01" db="EMBL/GenBank/DDBJ databases">
        <title>Comparative genomics of anhydrobiosis in the tardigrade Hypsibius dujardini.</title>
        <authorList>
            <person name="Yoshida Y."/>
            <person name="Koutsovoulos G."/>
            <person name="Laetsch D."/>
            <person name="Stevens L."/>
            <person name="Kumar S."/>
            <person name="Horikawa D."/>
            <person name="Ishino K."/>
            <person name="Komine S."/>
            <person name="Tomita M."/>
            <person name="Blaxter M."/>
            <person name="Arakawa K."/>
        </authorList>
    </citation>
    <scope>NUCLEOTIDE SEQUENCE [LARGE SCALE GENOMIC DNA]</scope>
    <source>
        <strain evidence="4">Z151</strain>
    </source>
</reference>
<protein>
    <recommendedName>
        <fullName evidence="2">Putative auto-transporter adhesin head GIN domain-containing protein</fullName>
    </recommendedName>
</protein>
<evidence type="ECO:0000313" key="3">
    <source>
        <dbReference type="EMBL" id="OQV22666.1"/>
    </source>
</evidence>
<dbReference type="Proteomes" id="UP000192578">
    <property type="component" value="Unassembled WGS sequence"/>
</dbReference>
<evidence type="ECO:0000313" key="4">
    <source>
        <dbReference type="Proteomes" id="UP000192578"/>
    </source>
</evidence>
<dbReference type="Pfam" id="PF10988">
    <property type="entry name" value="DUF2807"/>
    <property type="match status" value="1"/>
</dbReference>
<evidence type="ECO:0000259" key="2">
    <source>
        <dbReference type="Pfam" id="PF10988"/>
    </source>
</evidence>
<dbReference type="InterPro" id="IPR021255">
    <property type="entry name" value="DUF2807"/>
</dbReference>
<proteinExistence type="predicted"/>
<accession>A0A1W0X560</accession>
<feature type="region of interest" description="Disordered" evidence="1">
    <location>
        <begin position="1"/>
        <end position="57"/>
    </location>
</feature>
<dbReference type="Gene3D" id="2.160.20.120">
    <property type="match status" value="1"/>
</dbReference>
<evidence type="ECO:0000256" key="1">
    <source>
        <dbReference type="SAM" id="MobiDB-lite"/>
    </source>
</evidence>
<comment type="caution">
    <text evidence="3">The sequence shown here is derived from an EMBL/GenBank/DDBJ whole genome shotgun (WGS) entry which is preliminary data.</text>
</comment>